<organism evidence="2 3">
    <name type="scientific">Rhodopseudomonas pentothenatexigens</name>
    <dbReference type="NCBI Taxonomy" id="999699"/>
    <lineage>
        <taxon>Bacteria</taxon>
        <taxon>Pseudomonadati</taxon>
        <taxon>Pseudomonadota</taxon>
        <taxon>Alphaproteobacteria</taxon>
        <taxon>Hyphomicrobiales</taxon>
        <taxon>Nitrobacteraceae</taxon>
        <taxon>Rhodopseudomonas</taxon>
    </lineage>
</organism>
<reference evidence="2 3" key="1">
    <citation type="submission" date="2017-08" db="EMBL/GenBank/DDBJ databases">
        <authorList>
            <person name="de Groot N.N."/>
        </authorList>
    </citation>
    <scope>NUCLEOTIDE SEQUENCE [LARGE SCALE GENOMIC DNA]</scope>
    <source>
        <strain evidence="2 3">JA575</strain>
    </source>
</reference>
<dbReference type="RefSeq" id="WP_147270216.1">
    <property type="nucleotide sequence ID" value="NZ_QRDT01000002.1"/>
</dbReference>
<dbReference type="EMBL" id="UFQQ01000002">
    <property type="protein sequence ID" value="SSW89387.1"/>
    <property type="molecule type" value="Genomic_DNA"/>
</dbReference>
<evidence type="ECO:0000313" key="1">
    <source>
        <dbReference type="EMBL" id="RED42027.1"/>
    </source>
</evidence>
<accession>A0A336JI85</accession>
<dbReference type="EMBL" id="QRDT01000002">
    <property type="protein sequence ID" value="RED42027.1"/>
    <property type="molecule type" value="Genomic_DNA"/>
</dbReference>
<proteinExistence type="predicted"/>
<evidence type="ECO:0000313" key="2">
    <source>
        <dbReference type="EMBL" id="SSW89387.1"/>
    </source>
</evidence>
<keyword evidence="4" id="KW-1185">Reference proteome</keyword>
<dbReference type="SUPFAM" id="SSF81606">
    <property type="entry name" value="PP2C-like"/>
    <property type="match status" value="1"/>
</dbReference>
<name>A0A336JI85_9BRAD</name>
<dbReference type="Proteomes" id="UP000252631">
    <property type="component" value="Unassembled WGS sequence"/>
</dbReference>
<dbReference type="OrthoDB" id="6002717at2"/>
<evidence type="ECO:0000313" key="3">
    <source>
        <dbReference type="Proteomes" id="UP000252631"/>
    </source>
</evidence>
<dbReference type="InterPro" id="IPR036457">
    <property type="entry name" value="PPM-type-like_dom_sf"/>
</dbReference>
<sequence>MSSNETAEQATKLILRKAFSVPKSVRDPNEDSWCSREFPFGSLHAISDGASVSFDPARWSDILARKFVADPFVTHSWLKEAQLEFSEYFDREAMPWNLQAAYDVGTFASLLGVVVYEPGATVMLLAIGDSLGVCYDGSRFVSSFPYQSEEQFKQRPKLLSTNLVDNDFYLSARSSFRESIQLWQLKDPVLLLMSDALGEWLLSSDNRDCFADRVMNYSEADFEEFVEAERAIGRLRRDDTTLLVIATDVLPG</sequence>
<evidence type="ECO:0000313" key="4">
    <source>
        <dbReference type="Proteomes" id="UP000256343"/>
    </source>
</evidence>
<reference evidence="1 4" key="2">
    <citation type="submission" date="2018-07" db="EMBL/GenBank/DDBJ databases">
        <title>Genomic Encyclopedia of Archaeal and Bacterial Type Strains, Phase II (KMG-II): from individual species to whole genera.</title>
        <authorList>
            <person name="Goeker M."/>
        </authorList>
    </citation>
    <scope>NUCLEOTIDE SEQUENCE [LARGE SCALE GENOMIC DNA]</scope>
    <source>
        <strain evidence="1 4">JA575</strain>
    </source>
</reference>
<dbReference type="Proteomes" id="UP000256343">
    <property type="component" value="Unassembled WGS sequence"/>
</dbReference>
<evidence type="ECO:0008006" key="5">
    <source>
        <dbReference type="Google" id="ProtNLM"/>
    </source>
</evidence>
<protein>
    <recommendedName>
        <fullName evidence="5">Protein phosphatase 2C-like protein</fullName>
    </recommendedName>
</protein>
<gene>
    <name evidence="1" type="ORF">BJ125_102196</name>
    <name evidence="2" type="ORF">SAMN05892882_102196</name>
</gene>
<dbReference type="AlphaFoldDB" id="A0A336JI85"/>